<dbReference type="EMBL" id="JAAMOD010000463">
    <property type="protein sequence ID" value="KAF5228503.1"/>
    <property type="molecule type" value="Genomic_DNA"/>
</dbReference>
<protein>
    <submittedName>
        <fullName evidence="2">Uncharacterized protein</fullName>
    </submittedName>
</protein>
<sequence>MSSDLIVTITNNLGYDVDVFNVFNPDSNAAPGTPVALTYTKLATVPNGTIAQQVQAVQNGSSLQAMVTGNIETLNGNYYQQFPAVIMDVSIFATTLDFTLSSDMLQSMVDSFQLIKYMQANPTSALARGFRKALAQTSPSDAINTFFQSTGSFQQCTYSTWNAVFTWQTQFTSAWQGTYYLYSVGSSSTDSTAVSSASTLVATLAITASPEDSSAVLTMAADGGQSTPVAMPGDGSMREQNVGTSSLSVSLNPVWLNVPQANRKTGVSYTVIGAAFMGTINNVNVAGNMNQLVIPSISNTSPSNPDIMSPIRCYSDKLCYLVGILTEVMKVSIMFKDSKAAERQMILDAQKEAKDEADAKAKELEIQEHSNGKFQSQLRQVRFPIEVQASHATSAYDEVATAQSVQRDMASVANEGDQLNQILSDGSMNMDIEKAAMNIEQAEENLVRAENSGTSVTDAQAELKDVGKIIADTSEKLKSKVQSENNTASQDEKTAEQGVEKVDEEVQEEAKETEEVEETQKAEASSEASDKVDSNDFGNETPQN</sequence>
<proteinExistence type="predicted"/>
<feature type="region of interest" description="Disordered" evidence="1">
    <location>
        <begin position="477"/>
        <end position="544"/>
    </location>
</feature>
<gene>
    <name evidence="2" type="ORF">FAUST_11050</name>
</gene>
<dbReference type="AlphaFoldDB" id="A0AAN5Z032"/>
<organism evidence="2 3">
    <name type="scientific">Fusarium austroamericanum</name>
    <dbReference type="NCBI Taxonomy" id="282268"/>
    <lineage>
        <taxon>Eukaryota</taxon>
        <taxon>Fungi</taxon>
        <taxon>Dikarya</taxon>
        <taxon>Ascomycota</taxon>
        <taxon>Pezizomycotina</taxon>
        <taxon>Sordariomycetes</taxon>
        <taxon>Hypocreomycetidae</taxon>
        <taxon>Hypocreales</taxon>
        <taxon>Nectriaceae</taxon>
        <taxon>Fusarium</taxon>
    </lineage>
</organism>
<dbReference type="Proteomes" id="UP000537989">
    <property type="component" value="Unassembled WGS sequence"/>
</dbReference>
<evidence type="ECO:0000313" key="3">
    <source>
        <dbReference type="Proteomes" id="UP000537989"/>
    </source>
</evidence>
<name>A0AAN5Z032_FUSAU</name>
<evidence type="ECO:0000256" key="1">
    <source>
        <dbReference type="SAM" id="MobiDB-lite"/>
    </source>
</evidence>
<feature type="compositionally biased region" description="Basic and acidic residues" evidence="1">
    <location>
        <begin position="490"/>
        <end position="501"/>
    </location>
</feature>
<keyword evidence="3" id="KW-1185">Reference proteome</keyword>
<accession>A0AAN5Z032</accession>
<feature type="compositionally biased region" description="Polar residues" evidence="1">
    <location>
        <begin position="480"/>
        <end position="489"/>
    </location>
</feature>
<evidence type="ECO:0000313" key="2">
    <source>
        <dbReference type="EMBL" id="KAF5228503.1"/>
    </source>
</evidence>
<reference evidence="2 3" key="1">
    <citation type="submission" date="2020-02" db="EMBL/GenBank/DDBJ databases">
        <title>Identification and distribution of gene clusters putatively required for synthesis of sphingolipid metabolism inhibitors in phylogenetically diverse species of the filamentous fungus Fusarium.</title>
        <authorList>
            <person name="Kim H.-S."/>
            <person name="Busman M."/>
            <person name="Brown D.W."/>
            <person name="Divon H."/>
            <person name="Uhlig S."/>
            <person name="Proctor R.H."/>
        </authorList>
    </citation>
    <scope>NUCLEOTIDE SEQUENCE [LARGE SCALE GENOMIC DNA]</scope>
    <source>
        <strain evidence="2 3">NRRL 2903</strain>
    </source>
</reference>
<feature type="compositionally biased region" description="Acidic residues" evidence="1">
    <location>
        <begin position="502"/>
        <end position="517"/>
    </location>
</feature>
<comment type="caution">
    <text evidence="2">The sequence shown here is derived from an EMBL/GenBank/DDBJ whole genome shotgun (WGS) entry which is preliminary data.</text>
</comment>